<name>A0A375I6I5_9ACTN</name>
<dbReference type="InterPro" id="IPR036390">
    <property type="entry name" value="WH_DNA-bd_sf"/>
</dbReference>
<dbReference type="PROSITE" id="PS51118">
    <property type="entry name" value="HTH_HXLR"/>
    <property type="match status" value="1"/>
</dbReference>
<evidence type="ECO:0000259" key="4">
    <source>
        <dbReference type="PROSITE" id="PS51118"/>
    </source>
</evidence>
<dbReference type="OrthoDB" id="370168at2"/>
<dbReference type="InterPro" id="IPR036388">
    <property type="entry name" value="WH-like_DNA-bd_sf"/>
</dbReference>
<keyword evidence="2" id="KW-0238">DNA-binding</keyword>
<evidence type="ECO:0000256" key="2">
    <source>
        <dbReference type="ARBA" id="ARBA00023125"/>
    </source>
</evidence>
<dbReference type="Proteomes" id="UP000265962">
    <property type="component" value="Unassembled WGS sequence"/>
</dbReference>
<keyword evidence="3" id="KW-0804">Transcription</keyword>
<sequence length="125" mass="13863">MGTPEGNVSGQGCPILYALSIIGQKWKLPLLWYLHERPTTRFNELKRRVPGISNLMLTKSLRELEGAGLVLRDQRDTVPPHVEYSLTARGEALLPALNELYSWGVEQMRLGADEAGAPAADRPAR</sequence>
<proteinExistence type="predicted"/>
<keyword evidence="1" id="KW-0805">Transcription regulation</keyword>
<reference evidence="6" key="1">
    <citation type="submission" date="2018-02" db="EMBL/GenBank/DDBJ databases">
        <authorList>
            <person name="Hornung B."/>
        </authorList>
    </citation>
    <scope>NUCLEOTIDE SEQUENCE [LARGE SCALE GENOMIC DNA]</scope>
</reference>
<dbReference type="Gene3D" id="1.10.10.10">
    <property type="entry name" value="Winged helix-like DNA-binding domain superfamily/Winged helix DNA-binding domain"/>
    <property type="match status" value="1"/>
</dbReference>
<gene>
    <name evidence="5" type="ORF">PROPJV5_2081</name>
</gene>
<dbReference type="Pfam" id="PF01638">
    <property type="entry name" value="HxlR"/>
    <property type="match status" value="1"/>
</dbReference>
<evidence type="ECO:0000313" key="5">
    <source>
        <dbReference type="EMBL" id="SPF69120.1"/>
    </source>
</evidence>
<dbReference type="EMBL" id="OMOH01000009">
    <property type="protein sequence ID" value="SPF69120.1"/>
    <property type="molecule type" value="Genomic_DNA"/>
</dbReference>
<evidence type="ECO:0000256" key="3">
    <source>
        <dbReference type="ARBA" id="ARBA00023163"/>
    </source>
</evidence>
<feature type="domain" description="HTH hxlR-type" evidence="4">
    <location>
        <begin position="13"/>
        <end position="112"/>
    </location>
</feature>
<protein>
    <submittedName>
        <fullName evidence="5">Helix-turn-helix, HxlR type</fullName>
    </submittedName>
</protein>
<evidence type="ECO:0000256" key="1">
    <source>
        <dbReference type="ARBA" id="ARBA00023015"/>
    </source>
</evidence>
<dbReference type="PANTHER" id="PTHR33204">
    <property type="entry name" value="TRANSCRIPTIONAL REGULATOR, MARR FAMILY"/>
    <property type="match status" value="1"/>
</dbReference>
<organism evidence="5 6">
    <name type="scientific">Propionibacterium ruminifibrarum</name>
    <dbReference type="NCBI Taxonomy" id="1962131"/>
    <lineage>
        <taxon>Bacteria</taxon>
        <taxon>Bacillati</taxon>
        <taxon>Actinomycetota</taxon>
        <taxon>Actinomycetes</taxon>
        <taxon>Propionibacteriales</taxon>
        <taxon>Propionibacteriaceae</taxon>
        <taxon>Propionibacterium</taxon>
    </lineage>
</organism>
<evidence type="ECO:0000313" key="6">
    <source>
        <dbReference type="Proteomes" id="UP000265962"/>
    </source>
</evidence>
<keyword evidence="6" id="KW-1185">Reference proteome</keyword>
<dbReference type="AlphaFoldDB" id="A0A375I6I5"/>
<dbReference type="SUPFAM" id="SSF46785">
    <property type="entry name" value="Winged helix' DNA-binding domain"/>
    <property type="match status" value="1"/>
</dbReference>
<dbReference type="GO" id="GO:0003677">
    <property type="term" value="F:DNA binding"/>
    <property type="evidence" value="ECO:0007669"/>
    <property type="project" value="UniProtKB-KW"/>
</dbReference>
<accession>A0A375I6I5</accession>
<dbReference type="InterPro" id="IPR002577">
    <property type="entry name" value="HTH_HxlR"/>
</dbReference>
<dbReference type="PANTHER" id="PTHR33204:SF29">
    <property type="entry name" value="TRANSCRIPTIONAL REGULATOR"/>
    <property type="match status" value="1"/>
</dbReference>